<comment type="similarity">
    <text evidence="1">Belongs to the AB hydrolase superfamily. Lipase family. Class 3 subfamily.</text>
</comment>
<evidence type="ECO:0000256" key="2">
    <source>
        <dbReference type="ARBA" id="ARBA00047591"/>
    </source>
</evidence>
<gene>
    <name evidence="5" type="ORF">VTL71DRAFT_6196</name>
</gene>
<dbReference type="InterPro" id="IPR051218">
    <property type="entry name" value="Sec_MonoDiacylglyc_Lipase"/>
</dbReference>
<sequence length="490" mass="53361">MTEKEHRKGFRLFSRFSRNKTSIAAAATSTGAMGVSGTVSQSQNSAAMSRNLEQASIRLQEYIETQEENDDMPPDVTSMSRWIKKSEKFSNSSYSSYGDDSFLREAAIPASHRKLIDLAAVSSKRVYVNPGAPLVFLKPERFQAIGLEENLSPDLFFGTVKAMHVRLFGVDLENNGRLTPVIVVSIRGTASVRDWSVNFNHSSNNHIQAGDFLGETPERGAYRVHSGYLESARQSISALEEAILRQVLDRAITNFSQPPQLLFTGHSAGGAVASILYAHVSRGFQSGLSATQNLYSKKGSHSSSVLEKLHSKFSSIHLVTFGAPPVTSPSIPLPSINSSTSSRAACYAIINEGDPIPRADDAYIDALLRLFVYVPPPSPASNYSNAPSNALSSLGAHLSSMQIVDDTKTKLKYDLPKPQLRNAGQVLLLCKPDPKRLASDLPVFWNVPTQGAQGALEEMLFANPAMHHMLKYLERLGLVQVKRPGGGSLT</sequence>
<dbReference type="Proteomes" id="UP001595075">
    <property type="component" value="Unassembled WGS sequence"/>
</dbReference>
<comment type="caution">
    <text evidence="5">The sequence shown here is derived from an EMBL/GenBank/DDBJ whole genome shotgun (WGS) entry which is preliminary data.</text>
</comment>
<comment type="catalytic activity">
    <reaction evidence="3">
        <text>a monoacylglycerol + H2O = glycerol + a fatty acid + H(+)</text>
        <dbReference type="Rhea" id="RHEA:15245"/>
        <dbReference type="ChEBI" id="CHEBI:15377"/>
        <dbReference type="ChEBI" id="CHEBI:15378"/>
        <dbReference type="ChEBI" id="CHEBI:17408"/>
        <dbReference type="ChEBI" id="CHEBI:17754"/>
        <dbReference type="ChEBI" id="CHEBI:28868"/>
    </reaction>
</comment>
<comment type="catalytic activity">
    <reaction evidence="2">
        <text>a diacylglycerol + H2O = a monoacylglycerol + a fatty acid + H(+)</text>
        <dbReference type="Rhea" id="RHEA:32731"/>
        <dbReference type="ChEBI" id="CHEBI:15377"/>
        <dbReference type="ChEBI" id="CHEBI:15378"/>
        <dbReference type="ChEBI" id="CHEBI:17408"/>
        <dbReference type="ChEBI" id="CHEBI:18035"/>
        <dbReference type="ChEBI" id="CHEBI:28868"/>
    </reaction>
</comment>
<dbReference type="Pfam" id="PF01764">
    <property type="entry name" value="Lipase_3"/>
    <property type="match status" value="1"/>
</dbReference>
<dbReference type="PANTHER" id="PTHR45856">
    <property type="entry name" value="ALPHA/BETA-HYDROLASES SUPERFAMILY PROTEIN"/>
    <property type="match status" value="1"/>
</dbReference>
<evidence type="ECO:0000313" key="6">
    <source>
        <dbReference type="Proteomes" id="UP001595075"/>
    </source>
</evidence>
<protein>
    <recommendedName>
        <fullName evidence="4">Fungal lipase-type domain-containing protein</fullName>
    </recommendedName>
</protein>
<evidence type="ECO:0000313" key="5">
    <source>
        <dbReference type="EMBL" id="KAL2063124.1"/>
    </source>
</evidence>
<reference evidence="5 6" key="1">
    <citation type="journal article" date="2024" name="Commun. Biol.">
        <title>Comparative genomic analysis of thermophilic fungi reveals convergent evolutionary adaptations and gene losses.</title>
        <authorList>
            <person name="Steindorff A.S."/>
            <person name="Aguilar-Pontes M.V."/>
            <person name="Robinson A.J."/>
            <person name="Andreopoulos B."/>
            <person name="LaButti K."/>
            <person name="Kuo A."/>
            <person name="Mondo S."/>
            <person name="Riley R."/>
            <person name="Otillar R."/>
            <person name="Haridas S."/>
            <person name="Lipzen A."/>
            <person name="Grimwood J."/>
            <person name="Schmutz J."/>
            <person name="Clum A."/>
            <person name="Reid I.D."/>
            <person name="Moisan M.C."/>
            <person name="Butler G."/>
            <person name="Nguyen T.T.M."/>
            <person name="Dewar K."/>
            <person name="Conant G."/>
            <person name="Drula E."/>
            <person name="Henrissat B."/>
            <person name="Hansel C."/>
            <person name="Singer S."/>
            <person name="Hutchinson M.I."/>
            <person name="de Vries R.P."/>
            <person name="Natvig D.O."/>
            <person name="Powell A.J."/>
            <person name="Tsang A."/>
            <person name="Grigoriev I.V."/>
        </authorList>
    </citation>
    <scope>NUCLEOTIDE SEQUENCE [LARGE SCALE GENOMIC DNA]</scope>
    <source>
        <strain evidence="5 6">CBS 494.80</strain>
    </source>
</reference>
<evidence type="ECO:0000259" key="4">
    <source>
        <dbReference type="Pfam" id="PF01764"/>
    </source>
</evidence>
<keyword evidence="6" id="KW-1185">Reference proteome</keyword>
<dbReference type="CDD" id="cd00519">
    <property type="entry name" value="Lipase_3"/>
    <property type="match status" value="1"/>
</dbReference>
<evidence type="ECO:0000256" key="1">
    <source>
        <dbReference type="ARBA" id="ARBA00043996"/>
    </source>
</evidence>
<feature type="domain" description="Fungal lipase-type" evidence="4">
    <location>
        <begin position="183"/>
        <end position="359"/>
    </location>
</feature>
<proteinExistence type="inferred from homology"/>
<evidence type="ECO:0000256" key="3">
    <source>
        <dbReference type="ARBA" id="ARBA00048461"/>
    </source>
</evidence>
<dbReference type="PANTHER" id="PTHR45856:SF24">
    <property type="entry name" value="FUNGAL LIPASE-LIKE DOMAIN-CONTAINING PROTEIN"/>
    <property type="match status" value="1"/>
</dbReference>
<dbReference type="InterPro" id="IPR029058">
    <property type="entry name" value="AB_hydrolase_fold"/>
</dbReference>
<name>A0ABR4C1A9_9HELO</name>
<dbReference type="InterPro" id="IPR002921">
    <property type="entry name" value="Fungal_lipase-type"/>
</dbReference>
<organism evidence="5 6">
    <name type="scientific">Oculimacula yallundae</name>
    <dbReference type="NCBI Taxonomy" id="86028"/>
    <lineage>
        <taxon>Eukaryota</taxon>
        <taxon>Fungi</taxon>
        <taxon>Dikarya</taxon>
        <taxon>Ascomycota</taxon>
        <taxon>Pezizomycotina</taxon>
        <taxon>Leotiomycetes</taxon>
        <taxon>Helotiales</taxon>
        <taxon>Ploettnerulaceae</taxon>
        <taxon>Oculimacula</taxon>
    </lineage>
</organism>
<dbReference type="EMBL" id="JAZHXI010000016">
    <property type="protein sequence ID" value="KAL2063124.1"/>
    <property type="molecule type" value="Genomic_DNA"/>
</dbReference>
<accession>A0ABR4C1A9</accession>
<dbReference type="SUPFAM" id="SSF53474">
    <property type="entry name" value="alpha/beta-Hydrolases"/>
    <property type="match status" value="1"/>
</dbReference>
<dbReference type="Gene3D" id="3.40.50.1820">
    <property type="entry name" value="alpha/beta hydrolase"/>
    <property type="match status" value="1"/>
</dbReference>